<dbReference type="KEGG" id="mgin:FRZ54_12145"/>
<name>A0A5B8UXA4_9SPHI</name>
<evidence type="ECO:0000313" key="2">
    <source>
        <dbReference type="EMBL" id="QEC63295.1"/>
    </source>
</evidence>
<organism evidence="2 3">
    <name type="scientific">Mucilaginibacter ginsenosidivorans</name>
    <dbReference type="NCBI Taxonomy" id="398053"/>
    <lineage>
        <taxon>Bacteria</taxon>
        <taxon>Pseudomonadati</taxon>
        <taxon>Bacteroidota</taxon>
        <taxon>Sphingobacteriia</taxon>
        <taxon>Sphingobacteriales</taxon>
        <taxon>Sphingobacteriaceae</taxon>
        <taxon>Mucilaginibacter</taxon>
    </lineage>
</organism>
<keyword evidence="1" id="KW-0472">Membrane</keyword>
<feature type="transmembrane region" description="Helical" evidence="1">
    <location>
        <begin position="237"/>
        <end position="254"/>
    </location>
</feature>
<dbReference type="RefSeq" id="WP_147031871.1">
    <property type="nucleotide sequence ID" value="NZ_CP042436.1"/>
</dbReference>
<keyword evidence="3" id="KW-1185">Reference proteome</keyword>
<protein>
    <recommendedName>
        <fullName evidence="4">O-antigen ligase family protein</fullName>
    </recommendedName>
</protein>
<evidence type="ECO:0000313" key="3">
    <source>
        <dbReference type="Proteomes" id="UP000321479"/>
    </source>
</evidence>
<keyword evidence="1" id="KW-1133">Transmembrane helix</keyword>
<gene>
    <name evidence="2" type="ORF">FRZ54_12145</name>
</gene>
<keyword evidence="1" id="KW-0812">Transmembrane</keyword>
<evidence type="ECO:0000256" key="1">
    <source>
        <dbReference type="SAM" id="Phobius"/>
    </source>
</evidence>
<feature type="transmembrane region" description="Helical" evidence="1">
    <location>
        <begin position="473"/>
        <end position="493"/>
    </location>
</feature>
<feature type="transmembrane region" description="Helical" evidence="1">
    <location>
        <begin position="505"/>
        <end position="528"/>
    </location>
</feature>
<dbReference type="OrthoDB" id="1432372at2"/>
<dbReference type="AlphaFoldDB" id="A0A5B8UXA4"/>
<accession>A0A5B8UXA4</accession>
<feature type="transmembrane region" description="Helical" evidence="1">
    <location>
        <begin position="59"/>
        <end position="78"/>
    </location>
</feature>
<reference evidence="2 3" key="1">
    <citation type="journal article" date="2017" name="Curr. Microbiol.">
        <title>Mucilaginibacter ginsenosidivorans sp. nov., Isolated from Soil of Ginseng Field.</title>
        <authorList>
            <person name="Kim M.M."/>
            <person name="Siddiqi M.Z."/>
            <person name="Im W.T."/>
        </authorList>
    </citation>
    <scope>NUCLEOTIDE SEQUENCE [LARGE SCALE GENOMIC DNA]</scope>
    <source>
        <strain evidence="2 3">Gsoil 3017</strain>
    </source>
</reference>
<sequence length="549" mass="61643">MITGTASYHFKRLKSMADWRLLLFLVLFLDVKLLVKAIAIVIIYLLHSDFKFGFSLKNSRLPLFYPAVIGIAIIDWLIGRDYGVNYSLVLLTGIGFWALCILAMHQVKLSVDNNDAETINRTIVLFFVLNALLSFINIAGIIYESGYLNPYTYQGQHQKYFIGTGDYIRGLTFDTSTTNAILNAFGVIYFLSKKNSAMLLLCMAVMLLTGSNFINILLSAILLAILTFKSSREQKSLISVCFMCLVLFAVKISPQNYTYVHETIKNNFFPQPIVKKSPVKALPYITLRPDSTLTPEERKEKTARYYLDSVFLAVHPNPSPKPPRYLIKTSTGRIIVPGVNIDAMPYQHIAETTAYQKQLLGYVDEHKAGLPLSGNEGAAPHKMGKEVASVQTISFLKKHPSKLIMGAGIGNFSSKLAFRVSGIGLAGGYPHQYAYTNADFLSNHLDLYLAFFSKKSDYHSLTNDPGSVYDQLLAEYGLLGVFCFLAGYVGYFLKHYRKLTYGIPLLILLLGVFMTDYWFEQLSVILFFELLMLLNIKENSTKPNPGYAN</sequence>
<feature type="transmembrane region" description="Helical" evidence="1">
    <location>
        <begin position="197"/>
        <end position="225"/>
    </location>
</feature>
<dbReference type="Proteomes" id="UP000321479">
    <property type="component" value="Chromosome"/>
</dbReference>
<feature type="transmembrane region" description="Helical" evidence="1">
    <location>
        <begin position="84"/>
        <end position="103"/>
    </location>
</feature>
<evidence type="ECO:0008006" key="4">
    <source>
        <dbReference type="Google" id="ProtNLM"/>
    </source>
</evidence>
<proteinExistence type="predicted"/>
<feature type="transmembrane region" description="Helical" evidence="1">
    <location>
        <begin position="21"/>
        <end position="47"/>
    </location>
</feature>
<feature type="transmembrane region" description="Helical" evidence="1">
    <location>
        <begin position="123"/>
        <end position="143"/>
    </location>
</feature>
<dbReference type="EMBL" id="CP042436">
    <property type="protein sequence ID" value="QEC63295.1"/>
    <property type="molecule type" value="Genomic_DNA"/>
</dbReference>